<reference evidence="2" key="1">
    <citation type="submission" date="2018-05" db="EMBL/GenBank/DDBJ databases">
        <authorList>
            <person name="Lanie J.A."/>
            <person name="Ng W.-L."/>
            <person name="Kazmierczak K.M."/>
            <person name="Andrzejewski T.M."/>
            <person name="Davidsen T.M."/>
            <person name="Wayne K.J."/>
            <person name="Tettelin H."/>
            <person name="Glass J.I."/>
            <person name="Rusch D."/>
            <person name="Podicherti R."/>
            <person name="Tsui H.-C.T."/>
            <person name="Winkler M.E."/>
        </authorList>
    </citation>
    <scope>NUCLEOTIDE SEQUENCE</scope>
</reference>
<feature type="transmembrane region" description="Helical" evidence="1">
    <location>
        <begin position="21"/>
        <end position="40"/>
    </location>
</feature>
<dbReference type="AlphaFoldDB" id="A0A381TY70"/>
<evidence type="ECO:0000256" key="1">
    <source>
        <dbReference type="SAM" id="Phobius"/>
    </source>
</evidence>
<gene>
    <name evidence="2" type="ORF">METZ01_LOCUS73653</name>
</gene>
<accession>A0A381TY70</accession>
<organism evidence="2">
    <name type="scientific">marine metagenome</name>
    <dbReference type="NCBI Taxonomy" id="408172"/>
    <lineage>
        <taxon>unclassified sequences</taxon>
        <taxon>metagenomes</taxon>
        <taxon>ecological metagenomes</taxon>
    </lineage>
</organism>
<sequence length="83" mass="9176">MKLPTIRRLRGTLIRLTLARRISTSIGAVLVFLTVVLSLADFKWESWLTDGFALFTGALGAALLVVGFSGRRADWVDPSRIED</sequence>
<protein>
    <submittedName>
        <fullName evidence="2">Uncharacterized protein</fullName>
    </submittedName>
</protein>
<evidence type="ECO:0000313" key="2">
    <source>
        <dbReference type="EMBL" id="SVA20799.1"/>
    </source>
</evidence>
<keyword evidence="1" id="KW-1133">Transmembrane helix</keyword>
<dbReference type="EMBL" id="UINC01005355">
    <property type="protein sequence ID" value="SVA20799.1"/>
    <property type="molecule type" value="Genomic_DNA"/>
</dbReference>
<keyword evidence="1" id="KW-0472">Membrane</keyword>
<proteinExistence type="predicted"/>
<name>A0A381TY70_9ZZZZ</name>
<feature type="transmembrane region" description="Helical" evidence="1">
    <location>
        <begin position="52"/>
        <end position="70"/>
    </location>
</feature>
<keyword evidence="1" id="KW-0812">Transmembrane</keyword>